<dbReference type="PROSITE" id="PS50894">
    <property type="entry name" value="HPT"/>
    <property type="match status" value="1"/>
</dbReference>
<dbReference type="SMART" id="SM00387">
    <property type="entry name" value="HATPase_c"/>
    <property type="match status" value="1"/>
</dbReference>
<feature type="domain" description="HPt" evidence="10">
    <location>
        <begin position="3"/>
        <end position="107"/>
    </location>
</feature>
<dbReference type="EMBL" id="LNQR01000004">
    <property type="protein sequence ID" value="KWT94645.1"/>
    <property type="molecule type" value="Genomic_DNA"/>
</dbReference>
<dbReference type="Proteomes" id="UP000060487">
    <property type="component" value="Unassembled WGS sequence"/>
</dbReference>
<dbReference type="CDD" id="cd00088">
    <property type="entry name" value="HPT"/>
    <property type="match status" value="1"/>
</dbReference>
<dbReference type="InterPro" id="IPR003594">
    <property type="entry name" value="HATPase_dom"/>
</dbReference>
<keyword evidence="3 6" id="KW-0597">Phosphoprotein</keyword>
<name>A0ABR5SKI8_9BACT</name>
<protein>
    <recommendedName>
        <fullName evidence="2">histidine kinase</fullName>
        <ecNumber evidence="2">2.7.13.3</ecNumber>
    </recommendedName>
</protein>
<evidence type="ECO:0000256" key="7">
    <source>
        <dbReference type="SAM" id="Coils"/>
    </source>
</evidence>
<accession>A0ABR5SKI8</accession>
<evidence type="ECO:0000313" key="12">
    <source>
        <dbReference type="Proteomes" id="UP000060487"/>
    </source>
</evidence>
<dbReference type="InterPro" id="IPR036061">
    <property type="entry name" value="CheW-like_dom_sf"/>
</dbReference>
<keyword evidence="5" id="KW-0418">Kinase</keyword>
<feature type="domain" description="CheW-like" evidence="9">
    <location>
        <begin position="421"/>
        <end position="560"/>
    </location>
</feature>
<dbReference type="PRINTS" id="PR00344">
    <property type="entry name" value="BCTRLSENSOR"/>
</dbReference>
<gene>
    <name evidence="11" type="primary">cheA</name>
    <name evidence="11" type="ORF">ASN18_0184</name>
</gene>
<dbReference type="InterPro" id="IPR036641">
    <property type="entry name" value="HPT_dom_sf"/>
</dbReference>
<dbReference type="SUPFAM" id="SSF47226">
    <property type="entry name" value="Histidine-containing phosphotransfer domain, HPT domain"/>
    <property type="match status" value="1"/>
</dbReference>
<dbReference type="Gene3D" id="2.30.30.40">
    <property type="entry name" value="SH3 Domains"/>
    <property type="match status" value="1"/>
</dbReference>
<evidence type="ECO:0000256" key="6">
    <source>
        <dbReference type="PROSITE-ProRule" id="PRU00110"/>
    </source>
</evidence>
<sequence length="565" mass="62251">MYDEESWGRLIQEFLLECTDSINLIERGLLGLETNPKNKALIDDIFRHTHTVKGSCLMLGFTRLEELTHSAENVIELLRDGIITMDGAISSILLTVVDCVRGALKTIEKTGAEGDVDFTEQMGKLQHIQTVSSVTPGSAPYCKLDLSDSDSGAGSTFNAGNIGNAGESSLNLETVTLPISRLSTLMNISGIALVTFNQLRYSLMQNRGDHQQLLDTMEMQIQDLQEEVLKYRLQPVGHIWSTYHRLVRELSVDSGKKVYLQMKGEDTEIDRSVLISLKNILGHLIRNAIDHGIEPPDVRVSLGKSPAGKIELSAQQRHGNIYMEISDDGAGIDVSRVREKAVELGLLTTQQAASIDENAAFNLIMEPGFSTAGTLSKISGRGIGMDVVKKTVEKAGGVLTVSSAAGKGTRFSIRIPQAMAVVPVLVVRSMEERFALPQVNVIELVSFYGDEVRENVEIKMQSPWVRSRQRLVPLIRLSRLLRKNECSELLKGQCHVVMLRCDEGEFGLEVDGAEELANIVVKPLARIFSHITMLSGSAVMPDGTVSFLLNIEEVRREGLRLELKD</sequence>
<dbReference type="InterPro" id="IPR036890">
    <property type="entry name" value="HATPase_C_sf"/>
</dbReference>
<dbReference type="Pfam" id="PF01627">
    <property type="entry name" value="Hpt"/>
    <property type="match status" value="1"/>
</dbReference>
<dbReference type="SMART" id="SM00260">
    <property type="entry name" value="CheW"/>
    <property type="match status" value="1"/>
</dbReference>
<keyword evidence="12" id="KW-1185">Reference proteome</keyword>
<dbReference type="Pfam" id="PF01584">
    <property type="entry name" value="CheW"/>
    <property type="match status" value="1"/>
</dbReference>
<evidence type="ECO:0000259" key="8">
    <source>
        <dbReference type="PROSITE" id="PS50109"/>
    </source>
</evidence>
<dbReference type="RefSeq" id="WP_085050716.1">
    <property type="nucleotide sequence ID" value="NZ_LNQR01000004.1"/>
</dbReference>
<dbReference type="SUPFAM" id="SSF55874">
    <property type="entry name" value="ATPase domain of HSP90 chaperone/DNA topoisomerase II/histidine kinase"/>
    <property type="match status" value="1"/>
</dbReference>
<evidence type="ECO:0000256" key="2">
    <source>
        <dbReference type="ARBA" id="ARBA00012438"/>
    </source>
</evidence>
<evidence type="ECO:0000256" key="3">
    <source>
        <dbReference type="ARBA" id="ARBA00022553"/>
    </source>
</evidence>
<dbReference type="PANTHER" id="PTHR43395">
    <property type="entry name" value="SENSOR HISTIDINE KINASE CHEA"/>
    <property type="match status" value="1"/>
</dbReference>
<dbReference type="SMART" id="SM00073">
    <property type="entry name" value="HPT"/>
    <property type="match status" value="1"/>
</dbReference>
<dbReference type="Gene3D" id="1.20.120.160">
    <property type="entry name" value="HPT domain"/>
    <property type="match status" value="1"/>
</dbReference>
<dbReference type="EC" id="2.7.13.3" evidence="2"/>
<evidence type="ECO:0000256" key="1">
    <source>
        <dbReference type="ARBA" id="ARBA00000085"/>
    </source>
</evidence>
<keyword evidence="7" id="KW-0175">Coiled coil</keyword>
<evidence type="ECO:0000256" key="4">
    <source>
        <dbReference type="ARBA" id="ARBA00022679"/>
    </source>
</evidence>
<proteinExistence type="predicted"/>
<dbReference type="InterPro" id="IPR005467">
    <property type="entry name" value="His_kinase_dom"/>
</dbReference>
<dbReference type="Pfam" id="PF02518">
    <property type="entry name" value="HATPase_c"/>
    <property type="match status" value="1"/>
</dbReference>
<evidence type="ECO:0000256" key="5">
    <source>
        <dbReference type="ARBA" id="ARBA00022777"/>
    </source>
</evidence>
<dbReference type="PANTHER" id="PTHR43395:SF1">
    <property type="entry name" value="CHEMOTAXIS PROTEIN CHEA"/>
    <property type="match status" value="1"/>
</dbReference>
<feature type="modified residue" description="Phosphohistidine" evidence="6">
    <location>
        <position position="50"/>
    </location>
</feature>
<dbReference type="Gene3D" id="3.30.565.10">
    <property type="entry name" value="Histidine kinase-like ATPase, C-terminal domain"/>
    <property type="match status" value="1"/>
</dbReference>
<evidence type="ECO:0000313" key="11">
    <source>
        <dbReference type="EMBL" id="KWT94645.1"/>
    </source>
</evidence>
<dbReference type="PROSITE" id="PS50851">
    <property type="entry name" value="CHEW"/>
    <property type="match status" value="1"/>
</dbReference>
<keyword evidence="4 11" id="KW-0808">Transferase</keyword>
<dbReference type="InterPro" id="IPR051315">
    <property type="entry name" value="Bact_Chemotaxis_CheA"/>
</dbReference>
<reference evidence="11 12" key="1">
    <citation type="submission" date="2015-11" db="EMBL/GenBank/DDBJ databases">
        <authorList>
            <person name="Lin W."/>
        </authorList>
    </citation>
    <scope>NUCLEOTIDE SEQUENCE [LARGE SCALE GENOMIC DNA]</scope>
    <source>
        <strain evidence="11 12">HCH-1</strain>
    </source>
</reference>
<comment type="caution">
    <text evidence="11">The sequence shown here is derived from an EMBL/GenBank/DDBJ whole genome shotgun (WGS) entry which is preliminary data.</text>
</comment>
<comment type="catalytic activity">
    <reaction evidence="1">
        <text>ATP + protein L-histidine = ADP + protein N-phospho-L-histidine.</text>
        <dbReference type="EC" id="2.7.13.3"/>
    </reaction>
</comment>
<organism evidence="11 12">
    <name type="scientific">Candidatus Magnetominusculus xianensis</name>
    <dbReference type="NCBI Taxonomy" id="1748249"/>
    <lineage>
        <taxon>Bacteria</taxon>
        <taxon>Pseudomonadati</taxon>
        <taxon>Nitrospirota</taxon>
        <taxon>Nitrospiria</taxon>
        <taxon>Nitrospirales</taxon>
        <taxon>Nitrospiraceae</taxon>
        <taxon>Candidatus Magnetominusculus</taxon>
    </lineage>
</organism>
<feature type="domain" description="Histidine kinase" evidence="8">
    <location>
        <begin position="277"/>
        <end position="419"/>
    </location>
</feature>
<feature type="coiled-coil region" evidence="7">
    <location>
        <begin position="207"/>
        <end position="234"/>
    </location>
</feature>
<dbReference type="PROSITE" id="PS50109">
    <property type="entry name" value="HIS_KIN"/>
    <property type="match status" value="1"/>
</dbReference>
<dbReference type="SUPFAM" id="SSF50341">
    <property type="entry name" value="CheW-like"/>
    <property type="match status" value="1"/>
</dbReference>
<dbReference type="GO" id="GO:0004673">
    <property type="term" value="F:protein histidine kinase activity"/>
    <property type="evidence" value="ECO:0007669"/>
    <property type="project" value="UniProtKB-EC"/>
</dbReference>
<evidence type="ECO:0000259" key="10">
    <source>
        <dbReference type="PROSITE" id="PS50894"/>
    </source>
</evidence>
<dbReference type="InterPro" id="IPR002545">
    <property type="entry name" value="CheW-lke_dom"/>
</dbReference>
<dbReference type="InterPro" id="IPR008207">
    <property type="entry name" value="Sig_transdc_His_kin_Hpt_dom"/>
</dbReference>
<evidence type="ECO:0000259" key="9">
    <source>
        <dbReference type="PROSITE" id="PS50851"/>
    </source>
</evidence>
<dbReference type="InterPro" id="IPR004358">
    <property type="entry name" value="Sig_transdc_His_kin-like_C"/>
</dbReference>